<evidence type="ECO:0000259" key="5">
    <source>
        <dbReference type="SMART" id="SM00849"/>
    </source>
</evidence>
<dbReference type="PANTHER" id="PTHR46233">
    <property type="entry name" value="HYDROXYACYLGLUTATHIONE HYDROLASE GLOC"/>
    <property type="match status" value="1"/>
</dbReference>
<accession>A0A2A4X5R1</accession>
<evidence type="ECO:0000256" key="4">
    <source>
        <dbReference type="ARBA" id="ARBA00022833"/>
    </source>
</evidence>
<dbReference type="AlphaFoldDB" id="A0A2A4X5R1"/>
<comment type="caution">
    <text evidence="6">The sequence shown here is derived from an EMBL/GenBank/DDBJ whole genome shotgun (WGS) entry which is preliminary data.</text>
</comment>
<dbReference type="GO" id="GO:0046872">
    <property type="term" value="F:metal ion binding"/>
    <property type="evidence" value="ECO:0007669"/>
    <property type="project" value="UniProtKB-KW"/>
</dbReference>
<dbReference type="PANTHER" id="PTHR46233:SF3">
    <property type="entry name" value="HYDROXYACYLGLUTATHIONE HYDROLASE GLOC"/>
    <property type="match status" value="1"/>
</dbReference>
<dbReference type="InterPro" id="IPR001279">
    <property type="entry name" value="Metallo-B-lactamas"/>
</dbReference>
<dbReference type="Pfam" id="PF00753">
    <property type="entry name" value="Lactamase_B"/>
    <property type="match status" value="1"/>
</dbReference>
<name>A0A2A4X5R1_UNCAE</name>
<dbReference type="SUPFAM" id="SSF56281">
    <property type="entry name" value="Metallo-hydrolase/oxidoreductase"/>
    <property type="match status" value="1"/>
</dbReference>
<gene>
    <name evidence="6" type="ORF">COB21_02370</name>
</gene>
<evidence type="ECO:0000256" key="3">
    <source>
        <dbReference type="ARBA" id="ARBA00022801"/>
    </source>
</evidence>
<dbReference type="EMBL" id="NVUK01000012">
    <property type="protein sequence ID" value="PCI77854.1"/>
    <property type="molecule type" value="Genomic_DNA"/>
</dbReference>
<evidence type="ECO:0000313" key="7">
    <source>
        <dbReference type="Proteomes" id="UP000218775"/>
    </source>
</evidence>
<organism evidence="6 7">
    <name type="scientific">Aerophobetes bacterium</name>
    <dbReference type="NCBI Taxonomy" id="2030807"/>
    <lineage>
        <taxon>Bacteria</taxon>
        <taxon>Candidatus Aerophobota</taxon>
    </lineage>
</organism>
<proteinExistence type="predicted"/>
<protein>
    <submittedName>
        <fullName evidence="6">MBL fold hydrolase</fullName>
    </submittedName>
</protein>
<dbReference type="InterPro" id="IPR051453">
    <property type="entry name" value="MBL_Glyoxalase_II"/>
</dbReference>
<dbReference type="Gene3D" id="3.60.15.10">
    <property type="entry name" value="Ribonuclease Z/Hydroxyacylglutathione hydrolase-like"/>
    <property type="match status" value="1"/>
</dbReference>
<sequence>MKIHKITSGPISTNAYLVGCESTKKVLVIDPAKDSFSPILEWVEAGGWKVEMVGLTHSHWDHIGDLSLVKRCFEVPVHVHAMDAVNVERVGSDGLDLPFPIKGVRPDFLWEEGRSYKMGDLRFIVLWTPGHSHGSCCFYFEKDEVLFSGDTLFQGSIGKLSLPTSCAKDMWPSLKKLSKLPDSTEVYPGHGGYTTIGEEKEMLEKAQQLFS</sequence>
<keyword evidence="3 6" id="KW-0378">Hydrolase</keyword>
<evidence type="ECO:0000313" key="6">
    <source>
        <dbReference type="EMBL" id="PCI77854.1"/>
    </source>
</evidence>
<dbReference type="SMART" id="SM00849">
    <property type="entry name" value="Lactamase_B"/>
    <property type="match status" value="1"/>
</dbReference>
<evidence type="ECO:0000256" key="2">
    <source>
        <dbReference type="ARBA" id="ARBA00022723"/>
    </source>
</evidence>
<keyword evidence="2" id="KW-0479">Metal-binding</keyword>
<dbReference type="CDD" id="cd06262">
    <property type="entry name" value="metallo-hydrolase-like_MBL-fold"/>
    <property type="match status" value="1"/>
</dbReference>
<comment type="cofactor">
    <cofactor evidence="1">
        <name>Zn(2+)</name>
        <dbReference type="ChEBI" id="CHEBI:29105"/>
    </cofactor>
</comment>
<dbReference type="InterPro" id="IPR036866">
    <property type="entry name" value="RibonucZ/Hydroxyglut_hydro"/>
</dbReference>
<keyword evidence="4" id="KW-0862">Zinc</keyword>
<dbReference type="GO" id="GO:0016787">
    <property type="term" value="F:hydrolase activity"/>
    <property type="evidence" value="ECO:0007669"/>
    <property type="project" value="UniProtKB-KW"/>
</dbReference>
<reference evidence="7" key="1">
    <citation type="submission" date="2017-08" db="EMBL/GenBank/DDBJ databases">
        <title>A dynamic microbial community with high functional redundancy inhabits the cold, oxic subseafloor aquifer.</title>
        <authorList>
            <person name="Tully B.J."/>
            <person name="Wheat C.G."/>
            <person name="Glazer B.T."/>
            <person name="Huber J.A."/>
        </authorList>
    </citation>
    <scope>NUCLEOTIDE SEQUENCE [LARGE SCALE GENOMIC DNA]</scope>
</reference>
<evidence type="ECO:0000256" key="1">
    <source>
        <dbReference type="ARBA" id="ARBA00001947"/>
    </source>
</evidence>
<feature type="domain" description="Metallo-beta-lactamase" evidence="5">
    <location>
        <begin position="12"/>
        <end position="190"/>
    </location>
</feature>
<dbReference type="Proteomes" id="UP000218775">
    <property type="component" value="Unassembled WGS sequence"/>
</dbReference>